<dbReference type="CDD" id="cd08279">
    <property type="entry name" value="Zn_ADH_class_III"/>
    <property type="match status" value="1"/>
</dbReference>
<name>D1CAE2_SPHTD</name>
<dbReference type="Gene3D" id="3.90.180.10">
    <property type="entry name" value="Medium-chain alcohol dehydrogenases, catalytic domain"/>
    <property type="match status" value="1"/>
</dbReference>
<keyword evidence="4" id="KW-0560">Oxidoreductase</keyword>
<dbReference type="SUPFAM" id="SSF50129">
    <property type="entry name" value="GroES-like"/>
    <property type="match status" value="2"/>
</dbReference>
<evidence type="ECO:0000256" key="2">
    <source>
        <dbReference type="ARBA" id="ARBA00022723"/>
    </source>
</evidence>
<dbReference type="GO" id="GO:0005829">
    <property type="term" value="C:cytosol"/>
    <property type="evidence" value="ECO:0007669"/>
    <property type="project" value="TreeGrafter"/>
</dbReference>
<comment type="cofactor">
    <cofactor evidence="1 6">
        <name>Zn(2+)</name>
        <dbReference type="ChEBI" id="CHEBI:29105"/>
    </cofactor>
</comment>
<keyword evidence="9" id="KW-1185">Reference proteome</keyword>
<dbReference type="EMBL" id="CP001824">
    <property type="protein sequence ID" value="ACZ40785.1"/>
    <property type="molecule type" value="Genomic_DNA"/>
</dbReference>
<dbReference type="FunFam" id="3.40.50.720:FF:000003">
    <property type="entry name" value="S-(hydroxymethyl)glutathione dehydrogenase"/>
    <property type="match status" value="1"/>
</dbReference>
<dbReference type="Gene3D" id="3.40.50.720">
    <property type="entry name" value="NAD(P)-binding Rossmann-like Domain"/>
    <property type="match status" value="1"/>
</dbReference>
<dbReference type="eggNOG" id="COG1062">
    <property type="taxonomic scope" value="Bacteria"/>
</dbReference>
<dbReference type="InterPro" id="IPR036291">
    <property type="entry name" value="NAD(P)-bd_dom_sf"/>
</dbReference>
<evidence type="ECO:0000256" key="4">
    <source>
        <dbReference type="ARBA" id="ARBA00023002"/>
    </source>
</evidence>
<dbReference type="STRING" id="479434.Sthe_3385"/>
<evidence type="ECO:0000256" key="6">
    <source>
        <dbReference type="RuleBase" id="RU361277"/>
    </source>
</evidence>
<dbReference type="FunCoup" id="D1CAE2">
    <property type="interactions" value="366"/>
</dbReference>
<organism evidence="8 9">
    <name type="scientific">Sphaerobacter thermophilus (strain ATCC 49802 / DSM 20745 / KCCM 41009 / NCIMB 13125 / S 6022)</name>
    <dbReference type="NCBI Taxonomy" id="479434"/>
    <lineage>
        <taxon>Bacteria</taxon>
        <taxon>Pseudomonadati</taxon>
        <taxon>Thermomicrobiota</taxon>
        <taxon>Thermomicrobia</taxon>
        <taxon>Sphaerobacterales</taxon>
        <taxon>Sphaerobacterineae</taxon>
        <taxon>Sphaerobacteraceae</taxon>
        <taxon>Sphaerobacter</taxon>
    </lineage>
</organism>
<dbReference type="GO" id="GO:0046294">
    <property type="term" value="P:formaldehyde catabolic process"/>
    <property type="evidence" value="ECO:0007669"/>
    <property type="project" value="TreeGrafter"/>
</dbReference>
<evidence type="ECO:0000313" key="8">
    <source>
        <dbReference type="EMBL" id="ACZ40785.1"/>
    </source>
</evidence>
<dbReference type="PANTHER" id="PTHR43880:SF12">
    <property type="entry name" value="ALCOHOL DEHYDROGENASE CLASS-3"/>
    <property type="match status" value="1"/>
</dbReference>
<dbReference type="HOGENOM" id="CLU_026673_14_1_0"/>
<dbReference type="GO" id="GO:0051903">
    <property type="term" value="F:S-(hydroxymethyl)glutathione dehydrogenase [NAD(P)+] activity"/>
    <property type="evidence" value="ECO:0007669"/>
    <property type="project" value="TreeGrafter"/>
</dbReference>
<evidence type="ECO:0000256" key="3">
    <source>
        <dbReference type="ARBA" id="ARBA00022833"/>
    </source>
</evidence>
<dbReference type="Pfam" id="PF00107">
    <property type="entry name" value="ADH_zinc_N"/>
    <property type="match status" value="1"/>
</dbReference>
<dbReference type="PANTHER" id="PTHR43880">
    <property type="entry name" value="ALCOHOL DEHYDROGENASE"/>
    <property type="match status" value="1"/>
</dbReference>
<protein>
    <submittedName>
        <fullName evidence="8">Alcohol dehydrogenase zinc-binding domain protein</fullName>
    </submittedName>
</protein>
<proteinExistence type="inferred from homology"/>
<evidence type="ECO:0000313" key="9">
    <source>
        <dbReference type="Proteomes" id="UP000002027"/>
    </source>
</evidence>
<dbReference type="InterPro" id="IPR013154">
    <property type="entry name" value="ADH-like_N"/>
</dbReference>
<dbReference type="InterPro" id="IPR013149">
    <property type="entry name" value="ADH-like_C"/>
</dbReference>
<evidence type="ECO:0000259" key="7">
    <source>
        <dbReference type="SMART" id="SM00829"/>
    </source>
</evidence>
<dbReference type="SUPFAM" id="SSF51735">
    <property type="entry name" value="NAD(P)-binding Rossmann-fold domains"/>
    <property type="match status" value="1"/>
</dbReference>
<keyword evidence="5" id="KW-0520">NAD</keyword>
<dbReference type="GO" id="GO:0008270">
    <property type="term" value="F:zinc ion binding"/>
    <property type="evidence" value="ECO:0007669"/>
    <property type="project" value="InterPro"/>
</dbReference>
<dbReference type="SMART" id="SM00829">
    <property type="entry name" value="PKS_ER"/>
    <property type="match status" value="1"/>
</dbReference>
<reference evidence="9" key="1">
    <citation type="submission" date="2009-11" db="EMBL/GenBank/DDBJ databases">
        <title>The complete chromosome 2 of Sphaerobacter thermophilus DSM 20745.</title>
        <authorList>
            <person name="Lucas S."/>
            <person name="Copeland A."/>
            <person name="Lapidus A."/>
            <person name="Glavina del Rio T."/>
            <person name="Dalin E."/>
            <person name="Tice H."/>
            <person name="Bruce D."/>
            <person name="Goodwin L."/>
            <person name="Pitluck S."/>
            <person name="Kyrpides N."/>
            <person name="Mavromatis K."/>
            <person name="Ivanova N."/>
            <person name="Mikhailova N."/>
            <person name="LaButti K.M."/>
            <person name="Clum A."/>
            <person name="Sun H.I."/>
            <person name="Brettin T."/>
            <person name="Detter J.C."/>
            <person name="Han C."/>
            <person name="Larimer F."/>
            <person name="Land M."/>
            <person name="Hauser L."/>
            <person name="Markowitz V."/>
            <person name="Cheng J.F."/>
            <person name="Hugenholtz P."/>
            <person name="Woyke T."/>
            <person name="Wu D."/>
            <person name="Steenblock K."/>
            <person name="Schneider S."/>
            <person name="Pukall R."/>
            <person name="Goeker M."/>
            <person name="Klenk H.P."/>
            <person name="Eisen J.A."/>
        </authorList>
    </citation>
    <scope>NUCLEOTIDE SEQUENCE [LARGE SCALE GENOMIC DNA]</scope>
    <source>
        <strain evidence="9">ATCC 49802 / DSM 20745 / S 6022</strain>
    </source>
</reference>
<comment type="similarity">
    <text evidence="6">Belongs to the zinc-containing alcohol dehydrogenase family.</text>
</comment>
<accession>D1CAE2</accession>
<keyword evidence="2 6" id="KW-0479">Metal-binding</keyword>
<dbReference type="Pfam" id="PF08240">
    <property type="entry name" value="ADH_N"/>
    <property type="match status" value="1"/>
</dbReference>
<dbReference type="InterPro" id="IPR002328">
    <property type="entry name" value="ADH_Zn_CS"/>
</dbReference>
<dbReference type="InterPro" id="IPR011032">
    <property type="entry name" value="GroES-like_sf"/>
</dbReference>
<dbReference type="InterPro" id="IPR020843">
    <property type="entry name" value="ER"/>
</dbReference>
<evidence type="ECO:0000256" key="1">
    <source>
        <dbReference type="ARBA" id="ARBA00001947"/>
    </source>
</evidence>
<dbReference type="PROSITE" id="PS00059">
    <property type="entry name" value="ADH_ZINC"/>
    <property type="match status" value="1"/>
</dbReference>
<reference evidence="8 9" key="2">
    <citation type="journal article" date="2010" name="Stand. Genomic Sci.">
        <title>Complete genome sequence of Desulfohalobium retbaense type strain (HR(100)).</title>
        <authorList>
            <person name="Spring S."/>
            <person name="Nolan M."/>
            <person name="Lapidus A."/>
            <person name="Glavina Del Rio T."/>
            <person name="Copeland A."/>
            <person name="Tice H."/>
            <person name="Cheng J.F."/>
            <person name="Lucas S."/>
            <person name="Land M."/>
            <person name="Chen F."/>
            <person name="Bruce D."/>
            <person name="Goodwin L."/>
            <person name="Pitluck S."/>
            <person name="Ivanova N."/>
            <person name="Mavromatis K."/>
            <person name="Mikhailova N."/>
            <person name="Pati A."/>
            <person name="Chen A."/>
            <person name="Palaniappan K."/>
            <person name="Hauser L."/>
            <person name="Chang Y.J."/>
            <person name="Jeffries C.D."/>
            <person name="Munk C."/>
            <person name="Kiss H."/>
            <person name="Chain P."/>
            <person name="Han C."/>
            <person name="Brettin T."/>
            <person name="Detter J.C."/>
            <person name="Schuler E."/>
            <person name="Goker M."/>
            <person name="Rohde M."/>
            <person name="Bristow J."/>
            <person name="Eisen J.A."/>
            <person name="Markowitz V."/>
            <person name="Hugenholtz P."/>
            <person name="Kyrpides N.C."/>
            <person name="Klenk H.P."/>
        </authorList>
    </citation>
    <scope>NUCLEOTIDE SEQUENCE [LARGE SCALE GENOMIC DNA]</scope>
    <source>
        <strain evidence="9">ATCC 49802 / DSM 20745 / S 6022</strain>
    </source>
</reference>
<sequence>MRIKAAVLWERRTPLRVEDVEIADPAPGEARVKILASGVCHSDLHHIRRETAFVPPLVLGHEGAGVVESVGEGVTRVQPGDRVIIAFGQKCGTCYFCLRGEHHLCAAPGPSNVRLRHGDQVLTPLLAVGSFAEYANVDARNLVKIPDEMPIDRAALIACGVTTGLGAVIKTARVEPGSNVAVIGVGGVGLNVVQGAALAGATRVIAIDLVDRKLEMAREFGATHTINPNREDPIEAVRSLTGGWGVDYAFEVIGHPATIRQAYDMTRKGGKAVVVGLADGADEVSIPAQDLMRSGKSLVGCFYGSVSPYQDIPRYVDLYLNRRIKLDELISRRFALDEINEAIRALDAGEVARGVIVFE</sequence>
<dbReference type="InParanoid" id="D1CAE2"/>
<dbReference type="AlphaFoldDB" id="D1CAE2"/>
<dbReference type="KEGG" id="sti:Sthe_3385"/>
<keyword evidence="3 6" id="KW-0862">Zinc</keyword>
<dbReference type="Proteomes" id="UP000002027">
    <property type="component" value="Chromosome 2"/>
</dbReference>
<dbReference type="RefSeq" id="WP_012873820.1">
    <property type="nucleotide sequence ID" value="NC_013524.1"/>
</dbReference>
<feature type="domain" description="Enoyl reductase (ER)" evidence="7">
    <location>
        <begin position="12"/>
        <end position="356"/>
    </location>
</feature>
<gene>
    <name evidence="8" type="ordered locus">Sthe_3385</name>
</gene>
<evidence type="ECO:0000256" key="5">
    <source>
        <dbReference type="ARBA" id="ARBA00023027"/>
    </source>
</evidence>